<dbReference type="InterPro" id="IPR027443">
    <property type="entry name" value="IPNS-like_sf"/>
</dbReference>
<feature type="domain" description="Fe2OG dioxygenase" evidence="2">
    <location>
        <begin position="173"/>
        <end position="288"/>
    </location>
</feature>
<dbReference type="InterPro" id="IPR005123">
    <property type="entry name" value="Oxoglu/Fe-dep_dioxygenase_dom"/>
</dbReference>
<dbReference type="InterPro" id="IPR050231">
    <property type="entry name" value="Iron_ascorbate_oxido_reductase"/>
</dbReference>
<dbReference type="InterPro" id="IPR044861">
    <property type="entry name" value="IPNS-like_FE2OG_OXY"/>
</dbReference>
<dbReference type="Pfam" id="PF14226">
    <property type="entry name" value="DIOX_N"/>
    <property type="match status" value="1"/>
</dbReference>
<keyword evidence="1" id="KW-0408">Iron</keyword>
<dbReference type="InterPro" id="IPR026992">
    <property type="entry name" value="DIOX_N"/>
</dbReference>
<evidence type="ECO:0000313" key="3">
    <source>
        <dbReference type="EMBL" id="TDL23476.1"/>
    </source>
</evidence>
<dbReference type="Pfam" id="PF03171">
    <property type="entry name" value="2OG-FeII_Oxy"/>
    <property type="match status" value="1"/>
</dbReference>
<reference evidence="3 4" key="1">
    <citation type="submission" date="2018-06" db="EMBL/GenBank/DDBJ databases">
        <title>A transcriptomic atlas of mushroom development highlights an independent origin of complex multicellularity.</title>
        <authorList>
            <consortium name="DOE Joint Genome Institute"/>
            <person name="Krizsan K."/>
            <person name="Almasi E."/>
            <person name="Merenyi Z."/>
            <person name="Sahu N."/>
            <person name="Viragh M."/>
            <person name="Koszo T."/>
            <person name="Mondo S."/>
            <person name="Kiss B."/>
            <person name="Balint B."/>
            <person name="Kues U."/>
            <person name="Barry K."/>
            <person name="Hegedus J.C."/>
            <person name="Henrissat B."/>
            <person name="Johnson J."/>
            <person name="Lipzen A."/>
            <person name="Ohm R."/>
            <person name="Nagy I."/>
            <person name="Pangilinan J."/>
            <person name="Yan J."/>
            <person name="Xiong Y."/>
            <person name="Grigoriev I.V."/>
            <person name="Hibbett D.S."/>
            <person name="Nagy L.G."/>
        </authorList>
    </citation>
    <scope>NUCLEOTIDE SEQUENCE [LARGE SCALE GENOMIC DNA]</scope>
    <source>
        <strain evidence="3 4">SZMC22713</strain>
    </source>
</reference>
<evidence type="ECO:0000313" key="4">
    <source>
        <dbReference type="Proteomes" id="UP000294933"/>
    </source>
</evidence>
<keyword evidence="1" id="KW-0479">Metal-binding</keyword>
<organism evidence="3 4">
    <name type="scientific">Rickenella mellea</name>
    <dbReference type="NCBI Taxonomy" id="50990"/>
    <lineage>
        <taxon>Eukaryota</taxon>
        <taxon>Fungi</taxon>
        <taxon>Dikarya</taxon>
        <taxon>Basidiomycota</taxon>
        <taxon>Agaricomycotina</taxon>
        <taxon>Agaricomycetes</taxon>
        <taxon>Hymenochaetales</taxon>
        <taxon>Rickenellaceae</taxon>
        <taxon>Rickenella</taxon>
    </lineage>
</organism>
<dbReference type="STRING" id="50990.A0A4Y7Q824"/>
<dbReference type="GO" id="GO:0016491">
    <property type="term" value="F:oxidoreductase activity"/>
    <property type="evidence" value="ECO:0007669"/>
    <property type="project" value="UniProtKB-KW"/>
</dbReference>
<dbReference type="PANTHER" id="PTHR47990">
    <property type="entry name" value="2-OXOGLUTARATE (2OG) AND FE(II)-DEPENDENT OXYGENASE SUPERFAMILY PROTEIN-RELATED"/>
    <property type="match status" value="1"/>
</dbReference>
<dbReference type="GO" id="GO:0046872">
    <property type="term" value="F:metal ion binding"/>
    <property type="evidence" value="ECO:0007669"/>
    <property type="project" value="UniProtKB-KW"/>
</dbReference>
<evidence type="ECO:0000259" key="2">
    <source>
        <dbReference type="PROSITE" id="PS51471"/>
    </source>
</evidence>
<dbReference type="OrthoDB" id="288590at2759"/>
<accession>A0A4Y7Q824</accession>
<dbReference type="AlphaFoldDB" id="A0A4Y7Q824"/>
<sequence length="374" mass="42025">MSIPVIDISPFLSSDRAKLSPEALQTVESLYDACTTWGFFQITGHNISPTVVSDLETYTKDFFALPLEEKLALHVRNGGVAWRGYMPFEGERTHGKLDAKEGLYVGPDHPSDHPLTGMPLHGANQFPDTALPLMRHAILSYLDAIVDLGKSLTDAFSLALGLEREKLRDVWLTPEPVSIMRCFRYSVPEVNSSAEANSTNDAKVNEQGIGEHTDFGYLTILKQETEGLQVYSKDHGWVPVPVIKDAFVCNVGDMFDMLTNGRFKSVPHRVVLRPGSPARLSWPFFFDFSWNAPMRRLHLPHPHGELNLPQELTEEEKEEARVRWTGTTFKDVGGEWWQYLAKKVMKVFPDLKLPDFENNVAPSSRFAIAVPTGN</sequence>
<keyword evidence="4" id="KW-1185">Reference proteome</keyword>
<dbReference type="PROSITE" id="PS51471">
    <property type="entry name" value="FE2OG_OXY"/>
    <property type="match status" value="1"/>
</dbReference>
<gene>
    <name evidence="3" type="ORF">BD410DRAFT_787320</name>
</gene>
<evidence type="ECO:0000256" key="1">
    <source>
        <dbReference type="RuleBase" id="RU003682"/>
    </source>
</evidence>
<dbReference type="SUPFAM" id="SSF51197">
    <property type="entry name" value="Clavaminate synthase-like"/>
    <property type="match status" value="1"/>
</dbReference>
<dbReference type="EMBL" id="ML170170">
    <property type="protein sequence ID" value="TDL23476.1"/>
    <property type="molecule type" value="Genomic_DNA"/>
</dbReference>
<protein>
    <submittedName>
        <fullName evidence="3">Clavaminate synthase-like protein</fullName>
    </submittedName>
</protein>
<dbReference type="Gene3D" id="2.60.120.330">
    <property type="entry name" value="B-lactam Antibiotic, Isopenicillin N Synthase, Chain"/>
    <property type="match status" value="1"/>
</dbReference>
<keyword evidence="1" id="KW-0560">Oxidoreductase</keyword>
<proteinExistence type="inferred from homology"/>
<dbReference type="Proteomes" id="UP000294933">
    <property type="component" value="Unassembled WGS sequence"/>
</dbReference>
<comment type="similarity">
    <text evidence="1">Belongs to the iron/ascorbate-dependent oxidoreductase family.</text>
</comment>
<name>A0A4Y7Q824_9AGAM</name>
<dbReference type="VEuPathDB" id="FungiDB:BD410DRAFT_787320"/>